<dbReference type="Proteomes" id="UP001207468">
    <property type="component" value="Unassembled WGS sequence"/>
</dbReference>
<sequence>MAVAKAKPDMVKVEKYGETNEGRGLILAYISIPQNLQQLESIRLNNLRIAGLTKDKAAPVTTGAPAIVWLSYNVHGNEPSSSEAAMQTLYALADPGNKQTKEWLQNTIVIIDPCMNPDGRDRYVNWYNSVVGKNYNADPQSREHNEPWPGGRSNHYNFDLNRDWAWQTQTESWQRMKQYNAWMPQVHVDFHEQGYNEPYYFAPAAEPYHEVITQWQRDFQVMIGKNNARYFDGNGWLYFTKERFDLFYPSYGDTYPLYNGAIGMTFEQGGHSRGGLGVVKDDGDTLTLGDRIQHHYTTGLSTIETTSKNAQRVIDEYKNFFDNNRNAKNALYVTYVVSSSDANKIAAVKDLLNKNAIEYTPVQGRVKGFRYFTGKEEEAQLDTYSIAVSMYQPKSSLVRVLFEPTSKLSDSATYDITAWSIPYAYGVEGYALKDRSVKEASPTEAVANKADTSTTTPYGFLVPYTSLNSARMLAYLLKNDVKVRFAEKPFTSNNKNYDRGTLIVLKTNNNGNYWARVVREAAKQFNIPTDMVATGFMDKGADFGSPDIKFITAPKVALLTGEQVSSTDAGEVWNLFDQVLDYPVSLFNAADLQRVNLKNYTVLILPDGYYRNLNDKPVVDKLKEFVRSGGKIIALQGAVQQMAGGDWGLKMKEDKADENAAKKDDYASLKKYADRNNEYLTNTIPGAIYKVELDNTHPLAFGYPGYYYTLKQDPNLYEFLKDGWNVGVIKKDSYVTGFTGSKLKPKLKDGLLFGVDEMGNGSIVYLSDNPLFRLFWENGKLLFCNAVFLVGQ</sequence>
<proteinExistence type="predicted"/>
<accession>A0ACC0TTB6</accession>
<organism evidence="1 2">
    <name type="scientific">Russula earlei</name>
    <dbReference type="NCBI Taxonomy" id="71964"/>
    <lineage>
        <taxon>Eukaryota</taxon>
        <taxon>Fungi</taxon>
        <taxon>Dikarya</taxon>
        <taxon>Basidiomycota</taxon>
        <taxon>Agaricomycotina</taxon>
        <taxon>Agaricomycetes</taxon>
        <taxon>Russulales</taxon>
        <taxon>Russulaceae</taxon>
        <taxon>Russula</taxon>
    </lineage>
</organism>
<protein>
    <submittedName>
        <fullName evidence="1">Peptidase M14 carboxypeptidase A</fullName>
    </submittedName>
</protein>
<name>A0ACC0TTB6_9AGAM</name>
<keyword evidence="2" id="KW-1185">Reference proteome</keyword>
<gene>
    <name evidence="1" type="ORF">F5148DRAFT_1294119</name>
</gene>
<keyword evidence="1" id="KW-0121">Carboxypeptidase</keyword>
<comment type="caution">
    <text evidence="1">The sequence shown here is derived from an EMBL/GenBank/DDBJ whole genome shotgun (WGS) entry which is preliminary data.</text>
</comment>
<reference evidence="1" key="1">
    <citation type="submission" date="2021-03" db="EMBL/GenBank/DDBJ databases">
        <title>Evolutionary priming and transition to the ectomycorrhizal habit in an iconic lineage of mushroom-forming fungi: is preadaptation a requirement?</title>
        <authorList>
            <consortium name="DOE Joint Genome Institute"/>
            <person name="Looney B.P."/>
            <person name="Miyauchi S."/>
            <person name="Morin E."/>
            <person name="Drula E."/>
            <person name="Courty P.E."/>
            <person name="Chicoki N."/>
            <person name="Fauchery L."/>
            <person name="Kohler A."/>
            <person name="Kuo A."/>
            <person name="LaButti K."/>
            <person name="Pangilinan J."/>
            <person name="Lipzen A."/>
            <person name="Riley R."/>
            <person name="Andreopoulos W."/>
            <person name="He G."/>
            <person name="Johnson J."/>
            <person name="Barry K.W."/>
            <person name="Grigoriev I.V."/>
            <person name="Nagy L."/>
            <person name="Hibbett D."/>
            <person name="Henrissat B."/>
            <person name="Matheny P.B."/>
            <person name="Labbe J."/>
            <person name="Martin A.F."/>
        </authorList>
    </citation>
    <scope>NUCLEOTIDE SEQUENCE</scope>
    <source>
        <strain evidence="1">BPL698</strain>
    </source>
</reference>
<evidence type="ECO:0000313" key="1">
    <source>
        <dbReference type="EMBL" id="KAI9437828.1"/>
    </source>
</evidence>
<dbReference type="EMBL" id="JAGFNK010000883">
    <property type="protein sequence ID" value="KAI9437828.1"/>
    <property type="molecule type" value="Genomic_DNA"/>
</dbReference>
<keyword evidence="1" id="KW-0645">Protease</keyword>
<keyword evidence="1" id="KW-0378">Hydrolase</keyword>
<evidence type="ECO:0000313" key="2">
    <source>
        <dbReference type="Proteomes" id="UP001207468"/>
    </source>
</evidence>